<name>A0A4Y2G8U8_ARAVE</name>
<reference evidence="1 2" key="1">
    <citation type="journal article" date="2019" name="Sci. Rep.">
        <title>Orb-weaving spider Araneus ventricosus genome elucidates the spidroin gene catalogue.</title>
        <authorList>
            <person name="Kono N."/>
            <person name="Nakamura H."/>
            <person name="Ohtoshi R."/>
            <person name="Moran D.A.P."/>
            <person name="Shinohara A."/>
            <person name="Yoshida Y."/>
            <person name="Fujiwara M."/>
            <person name="Mori M."/>
            <person name="Tomita M."/>
            <person name="Arakawa K."/>
        </authorList>
    </citation>
    <scope>NUCLEOTIDE SEQUENCE [LARGE SCALE GENOMIC DNA]</scope>
</reference>
<dbReference type="AlphaFoldDB" id="A0A4Y2G8U8"/>
<proteinExistence type="predicted"/>
<evidence type="ECO:0000313" key="1">
    <source>
        <dbReference type="EMBL" id="GBM49125.1"/>
    </source>
</evidence>
<protein>
    <submittedName>
        <fullName evidence="1">Uncharacterized protein</fullName>
    </submittedName>
</protein>
<dbReference type="OrthoDB" id="10464414at2759"/>
<gene>
    <name evidence="1" type="ORF">AVEN_77067_1</name>
</gene>
<comment type="caution">
    <text evidence="1">The sequence shown here is derived from an EMBL/GenBank/DDBJ whole genome shotgun (WGS) entry which is preliminary data.</text>
</comment>
<dbReference type="EMBL" id="BGPR01001240">
    <property type="protein sequence ID" value="GBM49125.1"/>
    <property type="molecule type" value="Genomic_DNA"/>
</dbReference>
<dbReference type="Proteomes" id="UP000499080">
    <property type="component" value="Unassembled WGS sequence"/>
</dbReference>
<organism evidence="1 2">
    <name type="scientific">Araneus ventricosus</name>
    <name type="common">Orbweaver spider</name>
    <name type="synonym">Epeira ventricosa</name>
    <dbReference type="NCBI Taxonomy" id="182803"/>
    <lineage>
        <taxon>Eukaryota</taxon>
        <taxon>Metazoa</taxon>
        <taxon>Ecdysozoa</taxon>
        <taxon>Arthropoda</taxon>
        <taxon>Chelicerata</taxon>
        <taxon>Arachnida</taxon>
        <taxon>Araneae</taxon>
        <taxon>Araneomorphae</taxon>
        <taxon>Entelegynae</taxon>
        <taxon>Araneoidea</taxon>
        <taxon>Araneidae</taxon>
        <taxon>Araneus</taxon>
    </lineage>
</organism>
<keyword evidence="2" id="KW-1185">Reference proteome</keyword>
<sequence length="104" mass="11725">MVTNGCHFLPVTAEIPGIYCRSLEVDGKSLRERALLKLPGGTPEQMKFAEFGALRFYDRKGSTCWMVWELAMIDSPCRSFSDWRTSFPGKIGKTVSHHDKSACH</sequence>
<evidence type="ECO:0000313" key="2">
    <source>
        <dbReference type="Proteomes" id="UP000499080"/>
    </source>
</evidence>
<accession>A0A4Y2G8U8</accession>